<name>A0A9D5BGI1_PEA</name>
<organism evidence="1 2">
    <name type="scientific">Pisum sativum</name>
    <name type="common">Garden pea</name>
    <name type="synonym">Lathyrus oleraceus</name>
    <dbReference type="NCBI Taxonomy" id="3888"/>
    <lineage>
        <taxon>Eukaryota</taxon>
        <taxon>Viridiplantae</taxon>
        <taxon>Streptophyta</taxon>
        <taxon>Embryophyta</taxon>
        <taxon>Tracheophyta</taxon>
        <taxon>Spermatophyta</taxon>
        <taxon>Magnoliopsida</taxon>
        <taxon>eudicotyledons</taxon>
        <taxon>Gunneridae</taxon>
        <taxon>Pentapetalae</taxon>
        <taxon>rosids</taxon>
        <taxon>fabids</taxon>
        <taxon>Fabales</taxon>
        <taxon>Fabaceae</taxon>
        <taxon>Papilionoideae</taxon>
        <taxon>50 kb inversion clade</taxon>
        <taxon>NPAAA clade</taxon>
        <taxon>Hologalegina</taxon>
        <taxon>IRL clade</taxon>
        <taxon>Fabeae</taxon>
        <taxon>Lathyrus</taxon>
    </lineage>
</organism>
<dbReference type="Gramene" id="Psat01G0198700-T1">
    <property type="protein sequence ID" value="KAI5443151.1"/>
    <property type="gene ID" value="KIW84_011987"/>
</dbReference>
<dbReference type="Proteomes" id="UP001058974">
    <property type="component" value="Chromosome 1"/>
</dbReference>
<comment type="caution">
    <text evidence="1">The sequence shown here is derived from an EMBL/GenBank/DDBJ whole genome shotgun (WGS) entry which is preliminary data.</text>
</comment>
<protein>
    <submittedName>
        <fullName evidence="1">Uncharacterized protein</fullName>
    </submittedName>
</protein>
<dbReference type="EMBL" id="JAMSHJ010000001">
    <property type="protein sequence ID" value="KAI5443151.1"/>
    <property type="molecule type" value="Genomic_DNA"/>
</dbReference>
<evidence type="ECO:0000313" key="1">
    <source>
        <dbReference type="EMBL" id="KAI5443151.1"/>
    </source>
</evidence>
<proteinExistence type="predicted"/>
<evidence type="ECO:0000313" key="2">
    <source>
        <dbReference type="Proteomes" id="UP001058974"/>
    </source>
</evidence>
<reference evidence="1 2" key="1">
    <citation type="journal article" date="2022" name="Nat. Genet.">
        <title>Improved pea reference genome and pan-genome highlight genomic features and evolutionary characteristics.</title>
        <authorList>
            <person name="Yang T."/>
            <person name="Liu R."/>
            <person name="Luo Y."/>
            <person name="Hu S."/>
            <person name="Wang D."/>
            <person name="Wang C."/>
            <person name="Pandey M.K."/>
            <person name="Ge S."/>
            <person name="Xu Q."/>
            <person name="Li N."/>
            <person name="Li G."/>
            <person name="Huang Y."/>
            <person name="Saxena R.K."/>
            <person name="Ji Y."/>
            <person name="Li M."/>
            <person name="Yan X."/>
            <person name="He Y."/>
            <person name="Liu Y."/>
            <person name="Wang X."/>
            <person name="Xiang C."/>
            <person name="Varshney R.K."/>
            <person name="Ding H."/>
            <person name="Gao S."/>
            <person name="Zong X."/>
        </authorList>
    </citation>
    <scope>NUCLEOTIDE SEQUENCE [LARGE SCALE GENOMIC DNA]</scope>
    <source>
        <strain evidence="1 2">cv. Zhongwan 6</strain>
    </source>
</reference>
<dbReference type="AlphaFoldDB" id="A0A9D5BGI1"/>
<accession>A0A9D5BGI1</accession>
<keyword evidence="2" id="KW-1185">Reference proteome</keyword>
<gene>
    <name evidence="1" type="ORF">KIW84_011987</name>
</gene>
<sequence length="174" mass="19637">MFVGKYPLVVTNTYNVTKMHMNDDFPLITDFRSRFKIEIEVVQDGSHGTFIFWDREASELLGAGVTDSLEFPLKLDSMLGLKMGFKVKWQSRRGSSSFVAFLHDEKLIKEVEGLCDVVPDLDVSSKLTPEPLTPTTSVKMFGNEGDTDSMTLKELCKGELSSTKLKKFIKLDKK</sequence>